<dbReference type="Pfam" id="PF14534">
    <property type="entry name" value="DUF4440"/>
    <property type="match status" value="1"/>
</dbReference>
<gene>
    <name evidence="2" type="ORF">ABUK86_03350</name>
</gene>
<accession>A0ABV1ZNY5</accession>
<dbReference type="InterPro" id="IPR032710">
    <property type="entry name" value="NTF2-like_dom_sf"/>
</dbReference>
<dbReference type="RefSeq" id="WP_344175756.1">
    <property type="nucleotide sequence ID" value="NZ_JBEQNA010000001.1"/>
</dbReference>
<keyword evidence="3" id="KW-1185">Reference proteome</keyword>
<feature type="domain" description="DUF4440" evidence="1">
    <location>
        <begin position="22"/>
        <end position="121"/>
    </location>
</feature>
<dbReference type="InterPro" id="IPR027843">
    <property type="entry name" value="DUF4440"/>
</dbReference>
<dbReference type="EMBL" id="JBEQNB010000002">
    <property type="protein sequence ID" value="MES0832793.1"/>
    <property type="molecule type" value="Genomic_DNA"/>
</dbReference>
<evidence type="ECO:0000313" key="2">
    <source>
        <dbReference type="EMBL" id="MES0832793.1"/>
    </source>
</evidence>
<name>A0ABV1ZNY5_9ACTN</name>
<dbReference type="Proteomes" id="UP001432401">
    <property type="component" value="Unassembled WGS sequence"/>
</dbReference>
<reference evidence="2 3" key="1">
    <citation type="submission" date="2024-06" db="EMBL/GenBank/DDBJ databases">
        <authorList>
            <person name="Bataeva Y.V."/>
            <person name="Grigorian L.N."/>
            <person name="Solomentsev V.I."/>
        </authorList>
    </citation>
    <scope>NUCLEOTIDE SEQUENCE [LARGE SCALE GENOMIC DNA]</scope>
    <source>
        <strain evidence="3">SCPM-O-B-12605 (RCAM04882)</strain>
    </source>
</reference>
<proteinExistence type="predicted"/>
<evidence type="ECO:0000259" key="1">
    <source>
        <dbReference type="Pfam" id="PF14534"/>
    </source>
</evidence>
<evidence type="ECO:0000313" key="3">
    <source>
        <dbReference type="Proteomes" id="UP001432401"/>
    </source>
</evidence>
<organism evidence="2 3">
    <name type="scientific">Nocardiopsis tropica</name>
    <dbReference type="NCBI Taxonomy" id="109330"/>
    <lineage>
        <taxon>Bacteria</taxon>
        <taxon>Bacillati</taxon>
        <taxon>Actinomycetota</taxon>
        <taxon>Actinomycetes</taxon>
        <taxon>Streptosporangiales</taxon>
        <taxon>Nocardiopsidaceae</taxon>
        <taxon>Nocardiopsis</taxon>
    </lineage>
</organism>
<comment type="caution">
    <text evidence="2">The sequence shown here is derived from an EMBL/GenBank/DDBJ whole genome shotgun (WGS) entry which is preliminary data.</text>
</comment>
<protein>
    <submittedName>
        <fullName evidence="2">Nuclear transport factor 2 family protein</fullName>
    </submittedName>
</protein>
<dbReference type="SUPFAM" id="SSF54427">
    <property type="entry name" value="NTF2-like"/>
    <property type="match status" value="1"/>
</dbReference>
<sequence>MAGEGYGMEDGDGVERAIEGELRLLDPRVRASRHLAGELLDPEFTEVGRSGRRWNRQAILTELPTTDGPVPAGAAPVRVTGMAGRLVAPGVVHLAYTTDRGGVRALRSSLWRLNPDGVWRLYHHQGTPAA</sequence>